<feature type="domain" description="PPIase FKBP-type" evidence="4">
    <location>
        <begin position="84"/>
        <end position="165"/>
    </location>
</feature>
<keyword evidence="3" id="KW-0697">Rotamase</keyword>
<gene>
    <name evidence="5" type="ORF">SAMN05660313_01043</name>
</gene>
<accession>A0A1K1MYA2</accession>
<proteinExistence type="predicted"/>
<name>A0A1K1MYA2_9FLAO</name>
<dbReference type="Proteomes" id="UP000183257">
    <property type="component" value="Unassembled WGS sequence"/>
</dbReference>
<dbReference type="Gene3D" id="3.10.50.40">
    <property type="match status" value="1"/>
</dbReference>
<dbReference type="InterPro" id="IPR001179">
    <property type="entry name" value="PPIase_FKBP_dom"/>
</dbReference>
<dbReference type="RefSeq" id="WP_072302684.1">
    <property type="nucleotide sequence ID" value="NZ_FPIY01000001.1"/>
</dbReference>
<keyword evidence="5" id="KW-0413">Isomerase</keyword>
<evidence type="ECO:0000259" key="4">
    <source>
        <dbReference type="Pfam" id="PF00254"/>
    </source>
</evidence>
<evidence type="ECO:0000256" key="2">
    <source>
        <dbReference type="ARBA" id="ARBA00013194"/>
    </source>
</evidence>
<dbReference type="STRING" id="76595.SAMN05660313_01043"/>
<dbReference type="Pfam" id="PF00254">
    <property type="entry name" value="FKBP_C"/>
    <property type="match status" value="1"/>
</dbReference>
<comment type="catalytic activity">
    <reaction evidence="1">
        <text>[protein]-peptidylproline (omega=180) = [protein]-peptidylproline (omega=0)</text>
        <dbReference type="Rhea" id="RHEA:16237"/>
        <dbReference type="Rhea" id="RHEA-COMP:10747"/>
        <dbReference type="Rhea" id="RHEA-COMP:10748"/>
        <dbReference type="ChEBI" id="CHEBI:83833"/>
        <dbReference type="ChEBI" id="CHEBI:83834"/>
        <dbReference type="EC" id="5.2.1.8"/>
    </reaction>
</comment>
<organism evidence="5 6">
    <name type="scientific">Cellulophaga fucicola</name>
    <dbReference type="NCBI Taxonomy" id="76595"/>
    <lineage>
        <taxon>Bacteria</taxon>
        <taxon>Pseudomonadati</taxon>
        <taxon>Bacteroidota</taxon>
        <taxon>Flavobacteriia</taxon>
        <taxon>Flavobacteriales</taxon>
        <taxon>Flavobacteriaceae</taxon>
        <taxon>Cellulophaga</taxon>
    </lineage>
</organism>
<dbReference type="NCBIfam" id="TIGR03516">
    <property type="entry name" value="ppisom_GldI"/>
    <property type="match status" value="1"/>
</dbReference>
<evidence type="ECO:0000313" key="5">
    <source>
        <dbReference type="EMBL" id="SFW28172.1"/>
    </source>
</evidence>
<dbReference type="InterPro" id="IPR046357">
    <property type="entry name" value="PPIase_dom_sf"/>
</dbReference>
<dbReference type="OrthoDB" id="1093155at2"/>
<dbReference type="SUPFAM" id="SSF54534">
    <property type="entry name" value="FKBP-like"/>
    <property type="match status" value="1"/>
</dbReference>
<dbReference type="EMBL" id="FPIY01000001">
    <property type="protein sequence ID" value="SFW28172.1"/>
    <property type="molecule type" value="Genomic_DNA"/>
</dbReference>
<dbReference type="AlphaFoldDB" id="A0A1K1MYA2"/>
<evidence type="ECO:0000256" key="1">
    <source>
        <dbReference type="ARBA" id="ARBA00000971"/>
    </source>
</evidence>
<evidence type="ECO:0000313" key="6">
    <source>
        <dbReference type="Proteomes" id="UP000183257"/>
    </source>
</evidence>
<reference evidence="6" key="1">
    <citation type="submission" date="2016-11" db="EMBL/GenBank/DDBJ databases">
        <authorList>
            <person name="Varghese N."/>
            <person name="Submissions S."/>
        </authorList>
    </citation>
    <scope>NUCLEOTIDE SEQUENCE [LARGE SCALE GENOMIC DNA]</scope>
    <source>
        <strain evidence="6">DSM 24786</strain>
    </source>
</reference>
<dbReference type="InterPro" id="IPR019869">
    <property type="entry name" value="Motility-assoc_PPIase_GldI"/>
</dbReference>
<keyword evidence="6" id="KW-1185">Reference proteome</keyword>
<dbReference type="EC" id="5.2.1.8" evidence="2"/>
<protein>
    <recommendedName>
        <fullName evidence="2">peptidylprolyl isomerase</fullName>
        <ecNumber evidence="2">5.2.1.8</ecNumber>
    </recommendedName>
</protein>
<dbReference type="GO" id="GO:0003755">
    <property type="term" value="F:peptidyl-prolyl cis-trans isomerase activity"/>
    <property type="evidence" value="ECO:0007669"/>
    <property type="project" value="UniProtKB-KW"/>
</dbReference>
<evidence type="ECO:0000256" key="3">
    <source>
        <dbReference type="ARBA" id="ARBA00023110"/>
    </source>
</evidence>
<dbReference type="PROSITE" id="PS51257">
    <property type="entry name" value="PROKAR_LIPOPROTEIN"/>
    <property type="match status" value="1"/>
</dbReference>
<sequence length="183" mass="20752">MKKLIYVVLVLSIISCDGPEARRPIKVKTGSYIKESIKRNKDLLAKEEKQIQSIIKKDTTNNYTSGKNGSWFFYNTKNDQETYTIQPDDLVTMKYSILSLTNDTIYSFNDIGTVTYKVDKQDLFLGLRSSVKLLKENETATFLYPSSLGYGYHGDDNKIGTNVPLKAVVSILNVEKEKDSILN</sequence>